<dbReference type="AlphaFoldDB" id="C7Q5H8"/>
<keyword evidence="2" id="KW-1185">Reference proteome</keyword>
<dbReference type="OrthoDB" id="9979575at2"/>
<evidence type="ECO:0000313" key="2">
    <source>
        <dbReference type="Proteomes" id="UP000000851"/>
    </source>
</evidence>
<sequence length="108" mass="11190">MLRAEREAARARQDDLIEAGTAALLDALLEAQRVRERAKAVAEKAIADGEASAAEFERKAAESVRALRGLNLTNAEIAELCGLSVGAVRGMMAQAGPAVTASVEGEAA</sequence>
<reference evidence="1 2" key="1">
    <citation type="journal article" date="2009" name="Stand. Genomic Sci.">
        <title>Complete genome sequence of Catenulispora acidiphila type strain (ID 139908).</title>
        <authorList>
            <person name="Copeland A."/>
            <person name="Lapidus A."/>
            <person name="Glavina Del Rio T."/>
            <person name="Nolan M."/>
            <person name="Lucas S."/>
            <person name="Chen F."/>
            <person name="Tice H."/>
            <person name="Cheng J.F."/>
            <person name="Bruce D."/>
            <person name="Goodwin L."/>
            <person name="Pitluck S."/>
            <person name="Mikhailova N."/>
            <person name="Pati A."/>
            <person name="Ivanova N."/>
            <person name="Mavromatis K."/>
            <person name="Chen A."/>
            <person name="Palaniappan K."/>
            <person name="Chain P."/>
            <person name="Land M."/>
            <person name="Hauser L."/>
            <person name="Chang Y.J."/>
            <person name="Jeffries C.D."/>
            <person name="Chertkov O."/>
            <person name="Brettin T."/>
            <person name="Detter J.C."/>
            <person name="Han C."/>
            <person name="Ali Z."/>
            <person name="Tindall B.J."/>
            <person name="Goker M."/>
            <person name="Bristow J."/>
            <person name="Eisen J.A."/>
            <person name="Markowitz V."/>
            <person name="Hugenholtz P."/>
            <person name="Kyrpides N.C."/>
            <person name="Klenk H.P."/>
        </authorList>
    </citation>
    <scope>NUCLEOTIDE SEQUENCE [LARGE SCALE GENOMIC DNA]</scope>
    <source>
        <strain evidence="2">DSM 44928 / JCM 14897 / NBRC 102108 / NRRL B-24433 / ID139908</strain>
    </source>
</reference>
<gene>
    <name evidence="1" type="ordered locus">Caci_8976</name>
</gene>
<organism evidence="1 2">
    <name type="scientific">Catenulispora acidiphila (strain DSM 44928 / JCM 14897 / NBRC 102108 / NRRL B-24433 / ID139908)</name>
    <dbReference type="NCBI Taxonomy" id="479433"/>
    <lineage>
        <taxon>Bacteria</taxon>
        <taxon>Bacillati</taxon>
        <taxon>Actinomycetota</taxon>
        <taxon>Actinomycetes</taxon>
        <taxon>Catenulisporales</taxon>
        <taxon>Catenulisporaceae</taxon>
        <taxon>Catenulispora</taxon>
    </lineage>
</organism>
<dbReference type="EMBL" id="CP001700">
    <property type="protein sequence ID" value="ACU77789.1"/>
    <property type="molecule type" value="Genomic_DNA"/>
</dbReference>
<accession>C7Q5H8</accession>
<dbReference type="HOGENOM" id="CLU_2192288_0_0_11"/>
<dbReference type="Proteomes" id="UP000000851">
    <property type="component" value="Chromosome"/>
</dbReference>
<proteinExistence type="predicted"/>
<name>C7Q5H8_CATAD</name>
<dbReference type="RefSeq" id="WP_015797513.1">
    <property type="nucleotide sequence ID" value="NC_013131.1"/>
</dbReference>
<dbReference type="InParanoid" id="C7Q5H8"/>
<dbReference type="KEGG" id="cai:Caci_8976"/>
<protein>
    <submittedName>
        <fullName evidence="1">Uncharacterized protein</fullName>
    </submittedName>
</protein>
<evidence type="ECO:0000313" key="1">
    <source>
        <dbReference type="EMBL" id="ACU77789.1"/>
    </source>
</evidence>